<dbReference type="Pfam" id="PF00149">
    <property type="entry name" value="Metallophos"/>
    <property type="match status" value="1"/>
</dbReference>
<dbReference type="Gene3D" id="3.60.21.10">
    <property type="match status" value="1"/>
</dbReference>
<name>A0A2X4TTV3_SERPL</name>
<evidence type="ECO:0000313" key="4">
    <source>
        <dbReference type="Proteomes" id="UP000248897"/>
    </source>
</evidence>
<dbReference type="EMBL" id="LS483469">
    <property type="protein sequence ID" value="SQI30856.1"/>
    <property type="molecule type" value="Genomic_DNA"/>
</dbReference>
<dbReference type="SUPFAM" id="SSF56300">
    <property type="entry name" value="Metallo-dependent phosphatases"/>
    <property type="match status" value="1"/>
</dbReference>
<dbReference type="EMBL" id="CP065673">
    <property type="protein sequence ID" value="QPS22638.1"/>
    <property type="molecule type" value="Genomic_DNA"/>
</dbReference>
<sequence>MIIELAANTLGRDFVVGDLHGCLNELHELLEHVSFDSQKDRLIAVGDLIDRGTHSLGCLKLLDKPWFFSVLGNHEKLLIDYMCAHKGEQQDAIARKWCSAGGEWFFELDSSLQHQCYRNAVVLPWAILIGAGQYHYCVIHAELPPEMNHLGDFLAGLQAADPLMRLSCLSGRRRHRAKYCIPIEGISYVLCGHTPGERNRELGNMLNLDYGAFTIAERGALCLFELGINRRYLLRKDGLFEQAFGAAGL</sequence>
<dbReference type="Proteomes" id="UP000594967">
    <property type="component" value="Chromosome"/>
</dbReference>
<evidence type="ECO:0000313" key="3">
    <source>
        <dbReference type="EMBL" id="SQI30856.1"/>
    </source>
</evidence>
<gene>
    <name evidence="3" type="primary">pphA</name>
    <name evidence="2" type="ORF">I6G64_09775</name>
    <name evidence="3" type="ORF">NCTC12961_00656</name>
</gene>
<proteinExistence type="predicted"/>
<organism evidence="3 4">
    <name type="scientific">Serratia plymuthica</name>
    <dbReference type="NCBI Taxonomy" id="82996"/>
    <lineage>
        <taxon>Bacteria</taxon>
        <taxon>Pseudomonadati</taxon>
        <taxon>Pseudomonadota</taxon>
        <taxon>Gammaproteobacteria</taxon>
        <taxon>Enterobacterales</taxon>
        <taxon>Yersiniaceae</taxon>
        <taxon>Serratia</taxon>
    </lineage>
</organism>
<dbReference type="AlphaFoldDB" id="A0A2X4TTV3"/>
<evidence type="ECO:0000313" key="5">
    <source>
        <dbReference type="Proteomes" id="UP000594967"/>
    </source>
</evidence>
<reference evidence="2 5" key="2">
    <citation type="submission" date="2020-12" db="EMBL/GenBank/DDBJ databases">
        <title>FDA dAtabase for Regulatory Grade micrObial Sequences (FDA-ARGOS): Supporting development and validation of Infectious Disease Dx tests.</title>
        <authorList>
            <person name="Sproer C."/>
            <person name="Gronow S."/>
            <person name="Severitt S."/>
            <person name="Schroder I."/>
            <person name="Tallon L."/>
            <person name="Sadzewicz L."/>
            <person name="Zhao X."/>
            <person name="Boylan J."/>
            <person name="Ott S."/>
            <person name="Bowen H."/>
            <person name="Vavikolanu K."/>
            <person name="Mehta A."/>
            <person name="Aluvathingal J."/>
            <person name="Nadendla S."/>
            <person name="Lowell S."/>
            <person name="Myers T."/>
            <person name="Yan Y."/>
            <person name="Sichtig H."/>
        </authorList>
    </citation>
    <scope>NUCLEOTIDE SEQUENCE [LARGE SCALE GENOMIC DNA]</scope>
    <source>
        <strain evidence="2 5">FDAARGOS_907</strain>
    </source>
</reference>
<keyword evidence="3" id="KW-0378">Hydrolase</keyword>
<dbReference type="GO" id="GO:0004722">
    <property type="term" value="F:protein serine/threonine phosphatase activity"/>
    <property type="evidence" value="ECO:0007669"/>
    <property type="project" value="UniProtKB-EC"/>
</dbReference>
<keyword evidence="5" id="KW-1185">Reference proteome</keyword>
<feature type="domain" description="Calcineurin-like phosphoesterase" evidence="1">
    <location>
        <begin position="15"/>
        <end position="195"/>
    </location>
</feature>
<dbReference type="InterPro" id="IPR029052">
    <property type="entry name" value="Metallo-depent_PP-like"/>
</dbReference>
<dbReference type="RefSeq" id="WP_063202185.1">
    <property type="nucleotide sequence ID" value="NZ_CAMITG010000001.1"/>
</dbReference>
<evidence type="ECO:0000259" key="1">
    <source>
        <dbReference type="Pfam" id="PF00149"/>
    </source>
</evidence>
<dbReference type="PANTHER" id="PTHR42850:SF4">
    <property type="entry name" value="ZINC-DEPENDENT ENDOPOLYPHOSPHATASE"/>
    <property type="match status" value="1"/>
</dbReference>
<dbReference type="GO" id="GO:0005737">
    <property type="term" value="C:cytoplasm"/>
    <property type="evidence" value="ECO:0007669"/>
    <property type="project" value="TreeGrafter"/>
</dbReference>
<evidence type="ECO:0000313" key="2">
    <source>
        <dbReference type="EMBL" id="QPS22638.1"/>
    </source>
</evidence>
<reference evidence="3 4" key="1">
    <citation type="submission" date="2018-06" db="EMBL/GenBank/DDBJ databases">
        <authorList>
            <consortium name="Pathogen Informatics"/>
            <person name="Doyle S."/>
        </authorList>
    </citation>
    <scope>NUCLEOTIDE SEQUENCE [LARGE SCALE GENOMIC DNA]</scope>
    <source>
        <strain evidence="3 4">NCTC12961</strain>
    </source>
</reference>
<dbReference type="EC" id="3.1.3.16" evidence="3"/>
<dbReference type="InterPro" id="IPR004843">
    <property type="entry name" value="Calcineurin-like_PHP"/>
</dbReference>
<protein>
    <submittedName>
        <fullName evidence="2">Metallophosphoesterase</fullName>
    </submittedName>
    <submittedName>
        <fullName evidence="3">Serine/threonine-protein phosphatase 1</fullName>
        <ecNumber evidence="3">3.1.3.16</ecNumber>
    </submittedName>
</protein>
<accession>A0A2X4TTV3</accession>
<dbReference type="InterPro" id="IPR050126">
    <property type="entry name" value="Ap4A_hydrolase"/>
</dbReference>
<dbReference type="Proteomes" id="UP000248897">
    <property type="component" value="Chromosome 1"/>
</dbReference>
<dbReference type="PANTHER" id="PTHR42850">
    <property type="entry name" value="METALLOPHOSPHOESTERASE"/>
    <property type="match status" value="1"/>
</dbReference>